<dbReference type="EMBL" id="SNRW01025372">
    <property type="protein sequence ID" value="KAA6361562.1"/>
    <property type="molecule type" value="Genomic_DNA"/>
</dbReference>
<evidence type="ECO:0000256" key="2">
    <source>
        <dbReference type="PROSITE-ProRule" id="PRU00104"/>
    </source>
</evidence>
<dbReference type="SUPFAM" id="SSF56204">
    <property type="entry name" value="Hect, E3 ligase catalytic domain"/>
    <property type="match status" value="1"/>
</dbReference>
<dbReference type="InterPro" id="IPR035983">
    <property type="entry name" value="Hect_E3_ubiquitin_ligase"/>
</dbReference>
<sequence length="88" mass="10218">MEDSLSTFMKIDLVKQKIILNALLFDDDAVDYGGISREWFTLTLPEITNPNYVLFKGYVDISIPLHFIFMFESGSSFFRLLNRFLVKA</sequence>
<keyword evidence="1 2" id="KW-0833">Ubl conjugation pathway</keyword>
<dbReference type="AlphaFoldDB" id="A0A5J4TUD9"/>
<evidence type="ECO:0000256" key="1">
    <source>
        <dbReference type="ARBA" id="ARBA00022786"/>
    </source>
</evidence>
<proteinExistence type="predicted"/>
<dbReference type="GO" id="GO:0004842">
    <property type="term" value="F:ubiquitin-protein transferase activity"/>
    <property type="evidence" value="ECO:0007669"/>
    <property type="project" value="InterPro"/>
</dbReference>
<evidence type="ECO:0000259" key="3">
    <source>
        <dbReference type="PROSITE" id="PS50237"/>
    </source>
</evidence>
<organism evidence="4 5">
    <name type="scientific">Streblomastix strix</name>
    <dbReference type="NCBI Taxonomy" id="222440"/>
    <lineage>
        <taxon>Eukaryota</taxon>
        <taxon>Metamonada</taxon>
        <taxon>Preaxostyla</taxon>
        <taxon>Oxymonadida</taxon>
        <taxon>Streblomastigidae</taxon>
        <taxon>Streblomastix</taxon>
    </lineage>
</organism>
<comment type="caution">
    <text evidence="2">Lacks conserved residue(s) required for the propagation of feature annotation.</text>
</comment>
<evidence type="ECO:0000313" key="4">
    <source>
        <dbReference type="EMBL" id="KAA6361562.1"/>
    </source>
</evidence>
<name>A0A5J4TUD9_9EUKA</name>
<comment type="caution">
    <text evidence="4">The sequence shown here is derived from an EMBL/GenBank/DDBJ whole genome shotgun (WGS) entry which is preliminary data.</text>
</comment>
<accession>A0A5J4TUD9</accession>
<evidence type="ECO:0000313" key="5">
    <source>
        <dbReference type="Proteomes" id="UP000324800"/>
    </source>
</evidence>
<dbReference type="Gene3D" id="3.90.1750.10">
    <property type="entry name" value="Hect, E3 ligase catalytic domains"/>
    <property type="match status" value="1"/>
</dbReference>
<reference evidence="4 5" key="1">
    <citation type="submission" date="2019-03" db="EMBL/GenBank/DDBJ databases">
        <title>Single cell metagenomics reveals metabolic interactions within the superorganism composed of flagellate Streblomastix strix and complex community of Bacteroidetes bacteria on its surface.</title>
        <authorList>
            <person name="Treitli S.C."/>
            <person name="Kolisko M."/>
            <person name="Husnik F."/>
            <person name="Keeling P."/>
            <person name="Hampl V."/>
        </authorList>
    </citation>
    <scope>NUCLEOTIDE SEQUENCE [LARGE SCALE GENOMIC DNA]</scope>
    <source>
        <strain evidence="4">ST1C</strain>
    </source>
</reference>
<protein>
    <recommendedName>
        <fullName evidence="3">HECT domain-containing protein</fullName>
    </recommendedName>
</protein>
<feature type="domain" description="HECT" evidence="3">
    <location>
        <begin position="9"/>
        <end position="88"/>
    </location>
</feature>
<gene>
    <name evidence="4" type="ORF">EZS28_042911</name>
</gene>
<dbReference type="Proteomes" id="UP000324800">
    <property type="component" value="Unassembled WGS sequence"/>
</dbReference>
<dbReference type="PROSITE" id="PS50237">
    <property type="entry name" value="HECT"/>
    <property type="match status" value="1"/>
</dbReference>
<dbReference type="InterPro" id="IPR000569">
    <property type="entry name" value="HECT_dom"/>
</dbReference>